<evidence type="ECO:0000256" key="1">
    <source>
        <dbReference type="SAM" id="MobiDB-lite"/>
    </source>
</evidence>
<organism evidence="2 3">
    <name type="scientific">Rubroshorea leprosula</name>
    <dbReference type="NCBI Taxonomy" id="152421"/>
    <lineage>
        <taxon>Eukaryota</taxon>
        <taxon>Viridiplantae</taxon>
        <taxon>Streptophyta</taxon>
        <taxon>Embryophyta</taxon>
        <taxon>Tracheophyta</taxon>
        <taxon>Spermatophyta</taxon>
        <taxon>Magnoliopsida</taxon>
        <taxon>eudicotyledons</taxon>
        <taxon>Gunneridae</taxon>
        <taxon>Pentapetalae</taxon>
        <taxon>rosids</taxon>
        <taxon>malvids</taxon>
        <taxon>Malvales</taxon>
        <taxon>Dipterocarpaceae</taxon>
        <taxon>Rubroshorea</taxon>
    </lineage>
</organism>
<accession>A0AAV5JZ94</accession>
<feature type="region of interest" description="Disordered" evidence="1">
    <location>
        <begin position="23"/>
        <end position="95"/>
    </location>
</feature>
<dbReference type="Proteomes" id="UP001054252">
    <property type="component" value="Unassembled WGS sequence"/>
</dbReference>
<sequence>MAHAIEASTNRVVEIVADTVLSQPPSPLAFVPSSSQDAGNHSGNATSRKGKEIQSVPPSHQDAGSHSENEAARKRNESFYGRTTRISLVAQLHRG</sequence>
<dbReference type="AlphaFoldDB" id="A0AAV5JZ94"/>
<dbReference type="EMBL" id="BPVZ01000054">
    <property type="protein sequence ID" value="GKV19989.1"/>
    <property type="molecule type" value="Genomic_DNA"/>
</dbReference>
<reference evidence="2 3" key="1">
    <citation type="journal article" date="2021" name="Commun. Biol.">
        <title>The genome of Shorea leprosula (Dipterocarpaceae) highlights the ecological relevance of drought in aseasonal tropical rainforests.</title>
        <authorList>
            <person name="Ng K.K.S."/>
            <person name="Kobayashi M.J."/>
            <person name="Fawcett J.A."/>
            <person name="Hatakeyama M."/>
            <person name="Paape T."/>
            <person name="Ng C.H."/>
            <person name="Ang C.C."/>
            <person name="Tnah L.H."/>
            <person name="Lee C.T."/>
            <person name="Nishiyama T."/>
            <person name="Sese J."/>
            <person name="O'Brien M.J."/>
            <person name="Copetti D."/>
            <person name="Mohd Noor M.I."/>
            <person name="Ong R.C."/>
            <person name="Putra M."/>
            <person name="Sireger I.Z."/>
            <person name="Indrioko S."/>
            <person name="Kosugi Y."/>
            <person name="Izuno A."/>
            <person name="Isagi Y."/>
            <person name="Lee S.L."/>
            <person name="Shimizu K.K."/>
        </authorList>
    </citation>
    <scope>NUCLEOTIDE SEQUENCE [LARGE SCALE GENOMIC DNA]</scope>
    <source>
        <strain evidence="2">214</strain>
    </source>
</reference>
<comment type="caution">
    <text evidence="2">The sequence shown here is derived from an EMBL/GenBank/DDBJ whole genome shotgun (WGS) entry which is preliminary data.</text>
</comment>
<feature type="compositionally biased region" description="Polar residues" evidence="1">
    <location>
        <begin position="32"/>
        <end position="47"/>
    </location>
</feature>
<evidence type="ECO:0000313" key="2">
    <source>
        <dbReference type="EMBL" id="GKV19989.1"/>
    </source>
</evidence>
<name>A0AAV5JZ94_9ROSI</name>
<proteinExistence type="predicted"/>
<feature type="compositionally biased region" description="Basic and acidic residues" evidence="1">
    <location>
        <begin position="63"/>
        <end position="77"/>
    </location>
</feature>
<keyword evidence="3" id="KW-1185">Reference proteome</keyword>
<gene>
    <name evidence="2" type="ORF">SLEP1_g30174</name>
</gene>
<protein>
    <submittedName>
        <fullName evidence="2">Uncharacterized protein</fullName>
    </submittedName>
</protein>
<evidence type="ECO:0000313" key="3">
    <source>
        <dbReference type="Proteomes" id="UP001054252"/>
    </source>
</evidence>